<dbReference type="GeneID" id="105263058"/>
<organism evidence="2 3">
    <name type="scientific">Fopius arisanus</name>
    <dbReference type="NCBI Taxonomy" id="64838"/>
    <lineage>
        <taxon>Eukaryota</taxon>
        <taxon>Metazoa</taxon>
        <taxon>Ecdysozoa</taxon>
        <taxon>Arthropoda</taxon>
        <taxon>Hexapoda</taxon>
        <taxon>Insecta</taxon>
        <taxon>Pterygota</taxon>
        <taxon>Neoptera</taxon>
        <taxon>Endopterygota</taxon>
        <taxon>Hymenoptera</taxon>
        <taxon>Apocrita</taxon>
        <taxon>Ichneumonoidea</taxon>
        <taxon>Braconidae</taxon>
        <taxon>Opiinae</taxon>
        <taxon>Fopius</taxon>
    </lineage>
</organism>
<dbReference type="KEGG" id="fas:105263058"/>
<feature type="compositionally biased region" description="Polar residues" evidence="1">
    <location>
        <begin position="143"/>
        <end position="159"/>
    </location>
</feature>
<accession>A0A9R1SUC5</accession>
<dbReference type="AlphaFoldDB" id="A0A9R1SUC5"/>
<name>A0A9R1SUC5_9HYME</name>
<dbReference type="RefSeq" id="XP_011297334.1">
    <property type="nucleotide sequence ID" value="XM_011299032.1"/>
</dbReference>
<feature type="compositionally biased region" description="Basic and acidic residues" evidence="1">
    <location>
        <begin position="24"/>
        <end position="52"/>
    </location>
</feature>
<evidence type="ECO:0000313" key="2">
    <source>
        <dbReference type="Proteomes" id="UP000694866"/>
    </source>
</evidence>
<dbReference type="Proteomes" id="UP000694866">
    <property type="component" value="Unplaced"/>
</dbReference>
<proteinExistence type="predicted"/>
<sequence length="602" mass="66662">MSQVEGLNRLRSDGVMWSANDGETQIKKNRVEKENDNQVQDHEYEKSSRGNEENINTPESLVGVTRPASAAVNGANRESMTSIQLPSGCGVEAGSLYNSASGSVSTQLALVEQHSDRGSADGSLTESSQSDQSHQKGGGETEIVQSPANRNVPPSQTLLNQQNGDFIATVLNLDENQTSQGGPLQQASTIVNDIQRNFTHQNGETQRSALSVPQTSSIDGIPLNVVPSILHTHHSSDATGQPRQLTQQQRATFIEHPQSTQQKSVNVEVVREVDVNDDVDGVSGNIEVPVPRLNAQPPELDVGGDRTHQLNETFNSDRGPLPNDPVILNEFNVHYFPGTQPLQEINAAQLNRLPFVQPGHMHPQHMGANHPLVNVGPLGLVDNLRGQNANGAQQMENWMDPMMRPVQRPYHYWPPLIVQAQQPLRNEENRQPPPPDNQRAADDRNNDLHEMRRELQEGFSRVERGIRVIAGRQARHRDPPPFLKFASNQSLTAFENATEDDYQHLVTYLSQIGGSDVKKVTAGMIRATLSTDNDFVMNVTITRRVEGKFTLRTGAARYLRAILTALRCSSDYARITEREFYSVMSSQLKAVKECHRQSLGRL</sequence>
<gene>
    <name evidence="3" type="primary">LOC105263058</name>
</gene>
<feature type="compositionally biased region" description="Polar residues" evidence="1">
    <location>
        <begin position="122"/>
        <end position="132"/>
    </location>
</feature>
<feature type="region of interest" description="Disordered" evidence="1">
    <location>
        <begin position="1"/>
        <end position="80"/>
    </location>
</feature>
<evidence type="ECO:0000313" key="3">
    <source>
        <dbReference type="RefSeq" id="XP_011297334.1"/>
    </source>
</evidence>
<feature type="region of interest" description="Disordered" evidence="1">
    <location>
        <begin position="113"/>
        <end position="159"/>
    </location>
</feature>
<evidence type="ECO:0000256" key="1">
    <source>
        <dbReference type="SAM" id="MobiDB-lite"/>
    </source>
</evidence>
<reference evidence="3" key="1">
    <citation type="submission" date="2025-08" db="UniProtKB">
        <authorList>
            <consortium name="RefSeq"/>
        </authorList>
    </citation>
    <scope>IDENTIFICATION</scope>
    <source>
        <strain evidence="3">USDA-PBARC FA_bdor</strain>
        <tissue evidence="3">Whole organism</tissue>
    </source>
</reference>
<protein>
    <recommendedName>
        <fullName evidence="4">ITIH1 protein</fullName>
    </recommendedName>
</protein>
<keyword evidence="2" id="KW-1185">Reference proteome</keyword>
<evidence type="ECO:0008006" key="4">
    <source>
        <dbReference type="Google" id="ProtNLM"/>
    </source>
</evidence>